<dbReference type="AlphaFoldDB" id="A0A6I6UTJ7"/>
<feature type="coiled-coil region" evidence="1">
    <location>
        <begin position="6"/>
        <end position="71"/>
    </location>
</feature>
<accession>A0A6I6UTJ7</accession>
<dbReference type="Proteomes" id="UP000465062">
    <property type="component" value="Chromosome"/>
</dbReference>
<gene>
    <name evidence="2" type="ORF">FHE72_15505</name>
</gene>
<protein>
    <submittedName>
        <fullName evidence="2">Uncharacterized protein</fullName>
    </submittedName>
</protein>
<evidence type="ECO:0000313" key="2">
    <source>
        <dbReference type="EMBL" id="QHE62262.1"/>
    </source>
</evidence>
<dbReference type="KEGG" id="bvq:FHE72_15505"/>
<dbReference type="RefSeq" id="WP_159362268.1">
    <property type="nucleotide sequence ID" value="NZ_CP047394.1"/>
</dbReference>
<keyword evidence="1" id="KW-0175">Coiled coil</keyword>
<name>A0A6I6UTJ7_9BACI</name>
<organism evidence="2 3">
    <name type="scientific">Rossellomorea vietnamensis</name>
    <dbReference type="NCBI Taxonomy" id="218284"/>
    <lineage>
        <taxon>Bacteria</taxon>
        <taxon>Bacillati</taxon>
        <taxon>Bacillota</taxon>
        <taxon>Bacilli</taxon>
        <taxon>Bacillales</taxon>
        <taxon>Bacillaceae</taxon>
        <taxon>Rossellomorea</taxon>
    </lineage>
</organism>
<evidence type="ECO:0000313" key="3">
    <source>
        <dbReference type="Proteomes" id="UP000465062"/>
    </source>
</evidence>
<sequence length="198" mass="22804">MSKQQMEAVKSKIKELENKQDELTNQVIELTQAIEDSTEQLLLGIVSESDVEQAKELLNEKKSELAETTELLQRAYAVRKKLAVEKFVPFAKEHREKRLKEIQSRYDNKVESVIAARNELLKQLAELGQIKSEIGNVNQEYNKTLFDLGIPTEKYGRTINERKVYSPKDYTPEELCLGLKTETQERAYSSGRVPAWVK</sequence>
<proteinExistence type="predicted"/>
<evidence type="ECO:0000256" key="1">
    <source>
        <dbReference type="SAM" id="Coils"/>
    </source>
</evidence>
<dbReference type="EMBL" id="CP047394">
    <property type="protein sequence ID" value="QHE62262.1"/>
    <property type="molecule type" value="Genomic_DNA"/>
</dbReference>
<reference evidence="2 3" key="1">
    <citation type="submission" date="2019-06" db="EMBL/GenBank/DDBJ databases">
        <title>An operon consisting of a P-type ATPase gene and a transcriptional regular gene given the different cadmium resistance in Bacillus vietamensis 151-6 and Bacillus marisflavi 151-25.</title>
        <authorList>
            <person name="Yu X."/>
        </authorList>
    </citation>
    <scope>NUCLEOTIDE SEQUENCE [LARGE SCALE GENOMIC DNA]</scope>
    <source>
        <strain evidence="2 3">151-6</strain>
    </source>
</reference>